<dbReference type="InterPro" id="IPR045087">
    <property type="entry name" value="Cu-oxidase_fam"/>
</dbReference>
<dbReference type="RefSeq" id="WP_239076826.1">
    <property type="nucleotide sequence ID" value="NZ_BAAAZM010000007.1"/>
</dbReference>
<dbReference type="Pfam" id="PF07731">
    <property type="entry name" value="Cu-oxidase_2"/>
    <property type="match status" value="1"/>
</dbReference>
<dbReference type="EMBL" id="BOMB01000023">
    <property type="protein sequence ID" value="GID13271.1"/>
    <property type="molecule type" value="Genomic_DNA"/>
</dbReference>
<dbReference type="InterPro" id="IPR011707">
    <property type="entry name" value="Cu-oxidase-like_N"/>
</dbReference>
<dbReference type="GO" id="GO:0016491">
    <property type="term" value="F:oxidoreductase activity"/>
    <property type="evidence" value="ECO:0007669"/>
    <property type="project" value="UniProtKB-KW"/>
</dbReference>
<comment type="subunit">
    <text evidence="2">Monomer.</text>
</comment>
<comment type="caution">
    <text evidence="13">The sequence shown here is derived from an EMBL/GenBank/DDBJ whole genome shotgun (WGS) entry which is preliminary data.</text>
</comment>
<dbReference type="GO" id="GO:0005507">
    <property type="term" value="F:copper ion binding"/>
    <property type="evidence" value="ECO:0007669"/>
    <property type="project" value="InterPro"/>
</dbReference>
<evidence type="ECO:0000313" key="14">
    <source>
        <dbReference type="Proteomes" id="UP000612808"/>
    </source>
</evidence>
<dbReference type="PANTHER" id="PTHR48267:SF1">
    <property type="entry name" value="BILIRUBIN OXIDASE"/>
    <property type="match status" value="1"/>
</dbReference>
<evidence type="ECO:0000259" key="12">
    <source>
        <dbReference type="Pfam" id="PF07732"/>
    </source>
</evidence>
<comment type="catalytic activity">
    <reaction evidence="9">
        <text>4 Cu(+) + O2 + 4 H(+) = 4 Cu(2+) + 2 H2O</text>
        <dbReference type="Rhea" id="RHEA:30083"/>
        <dbReference type="ChEBI" id="CHEBI:15377"/>
        <dbReference type="ChEBI" id="CHEBI:15378"/>
        <dbReference type="ChEBI" id="CHEBI:15379"/>
        <dbReference type="ChEBI" id="CHEBI:29036"/>
        <dbReference type="ChEBI" id="CHEBI:49552"/>
        <dbReference type="EC" id="1.16.3.4"/>
    </reaction>
    <physiologicalReaction direction="left-to-right" evidence="9">
        <dbReference type="Rhea" id="RHEA:30084"/>
    </physiologicalReaction>
</comment>
<dbReference type="Proteomes" id="UP000612808">
    <property type="component" value="Unassembled WGS sequence"/>
</dbReference>
<evidence type="ECO:0000259" key="11">
    <source>
        <dbReference type="Pfam" id="PF07731"/>
    </source>
</evidence>
<evidence type="ECO:0000256" key="5">
    <source>
        <dbReference type="ARBA" id="ARBA00038978"/>
    </source>
</evidence>
<evidence type="ECO:0000256" key="2">
    <source>
        <dbReference type="ARBA" id="ARBA00011245"/>
    </source>
</evidence>
<feature type="domain" description="Plastocyanin-like" evidence="10">
    <location>
        <begin position="277"/>
        <end position="354"/>
    </location>
</feature>
<gene>
    <name evidence="13" type="primary">cotA_3</name>
    <name evidence="13" type="ORF">Aru02nite_41600</name>
</gene>
<evidence type="ECO:0000256" key="9">
    <source>
        <dbReference type="ARBA" id="ARBA00048092"/>
    </source>
</evidence>
<dbReference type="AlphaFoldDB" id="A0A8J3J016"/>
<evidence type="ECO:0000256" key="4">
    <source>
        <dbReference type="ARBA" id="ARBA00023002"/>
    </source>
</evidence>
<dbReference type="PROSITE" id="PS51318">
    <property type="entry name" value="TAT"/>
    <property type="match status" value="1"/>
</dbReference>
<dbReference type="EC" id="1.16.3.4" evidence="5"/>
<keyword evidence="3" id="KW-0479">Metal-binding</keyword>
<dbReference type="InterPro" id="IPR002355">
    <property type="entry name" value="Cu_oxidase_Cu_BS"/>
</dbReference>
<dbReference type="SUPFAM" id="SSF49503">
    <property type="entry name" value="Cupredoxins"/>
    <property type="match status" value="3"/>
</dbReference>
<accession>A0A8J3J016</accession>
<evidence type="ECO:0000256" key="3">
    <source>
        <dbReference type="ARBA" id="ARBA00022723"/>
    </source>
</evidence>
<evidence type="ECO:0000313" key="13">
    <source>
        <dbReference type="EMBL" id="GID13271.1"/>
    </source>
</evidence>
<name>A0A8J3J016_9ACTN</name>
<evidence type="ECO:0000256" key="6">
    <source>
        <dbReference type="ARBA" id="ARBA00041027"/>
    </source>
</evidence>
<feature type="domain" description="Plastocyanin-like" evidence="12">
    <location>
        <begin position="86"/>
        <end position="160"/>
    </location>
</feature>
<sequence>MSTARRGTFGVDRRRFLGLVGVAGVAVAAGGTLAGCGKESSAVTLPSTAPLPPQFRVPLPVPRVARPVGTDGGVDRYEITERIGTAEIVPGTRTKVWGYDGTFPGPTFEARAGREIAVTIRNELPQPTSTHLHGGVTPPDSDGYPTDLVVPVGGTFDPSMHHSSGMKMTVRPGDWTLHKGQKSYRYPLGQRAASLWYHDHRMDFSAPQVWRGLAGAFVVRDDEDDALPLPKGERDVPLLICDRSFTADGSFAYPAKDPSLTMTPGVTARYMQGVQGDVILVNGAPWPEMEVTATRYRFRIVNASNARRYQLGLTGGARFVQVGSDQGLLTAPVRHDSILVTPGERFDVVIDFSGHKPGSTVTMTNALGAGRTGSVMRFRVTRRASDDSRIPTHLSTYRTLRRSEARVTRQFDFRLTDGGWSVNKEYFSPSTVLARPALNSVELWRFSSDFHHPIHTHLAHFQVVSRDGKDPAPTDAGWKDTVDVRPYEVVEVLVRFSGFRGRYMLHCHNLEHEDMAMMANFRIV</sequence>
<dbReference type="Pfam" id="PF00394">
    <property type="entry name" value="Cu-oxidase"/>
    <property type="match status" value="1"/>
</dbReference>
<dbReference type="Gene3D" id="2.60.40.420">
    <property type="entry name" value="Cupredoxins - blue copper proteins"/>
    <property type="match status" value="3"/>
</dbReference>
<dbReference type="InterPro" id="IPR006311">
    <property type="entry name" value="TAT_signal"/>
</dbReference>
<evidence type="ECO:0000256" key="8">
    <source>
        <dbReference type="ARBA" id="ARBA00043090"/>
    </source>
</evidence>
<evidence type="ECO:0000259" key="10">
    <source>
        <dbReference type="Pfam" id="PF00394"/>
    </source>
</evidence>
<keyword evidence="13" id="KW-0167">Capsid protein</keyword>
<evidence type="ECO:0000256" key="7">
    <source>
        <dbReference type="ARBA" id="ARBA00042896"/>
    </source>
</evidence>
<dbReference type="Pfam" id="PF07732">
    <property type="entry name" value="Cu-oxidase_3"/>
    <property type="match status" value="2"/>
</dbReference>
<dbReference type="InterPro" id="IPR011706">
    <property type="entry name" value="Cu-oxidase_C"/>
</dbReference>
<feature type="domain" description="Plastocyanin-like" evidence="12">
    <location>
        <begin position="180"/>
        <end position="223"/>
    </location>
</feature>
<evidence type="ECO:0000256" key="1">
    <source>
        <dbReference type="ARBA" id="ARBA00010609"/>
    </source>
</evidence>
<keyword evidence="4" id="KW-0560">Oxidoreductase</keyword>
<dbReference type="NCBIfam" id="TIGR01409">
    <property type="entry name" value="TAT_signal_seq"/>
    <property type="match status" value="1"/>
</dbReference>
<reference evidence="13" key="1">
    <citation type="submission" date="2021-01" db="EMBL/GenBank/DDBJ databases">
        <title>Whole genome shotgun sequence of Actinocatenispora rupis NBRC 107355.</title>
        <authorList>
            <person name="Komaki H."/>
            <person name="Tamura T."/>
        </authorList>
    </citation>
    <scope>NUCLEOTIDE SEQUENCE</scope>
    <source>
        <strain evidence="13">NBRC 107355</strain>
    </source>
</reference>
<organism evidence="13 14">
    <name type="scientific">Actinocatenispora rupis</name>
    <dbReference type="NCBI Taxonomy" id="519421"/>
    <lineage>
        <taxon>Bacteria</taxon>
        <taxon>Bacillati</taxon>
        <taxon>Actinomycetota</taxon>
        <taxon>Actinomycetes</taxon>
        <taxon>Micromonosporales</taxon>
        <taxon>Micromonosporaceae</taxon>
        <taxon>Actinocatenispora</taxon>
    </lineage>
</organism>
<protein>
    <recommendedName>
        <fullName evidence="6">Multicopper oxidase CueO</fullName>
        <ecNumber evidence="5">1.16.3.4</ecNumber>
    </recommendedName>
    <alternativeName>
        <fullName evidence="7">Copper efflux oxidase</fullName>
    </alternativeName>
    <alternativeName>
        <fullName evidence="8">Cuprous oxidase</fullName>
    </alternativeName>
</protein>
<dbReference type="PROSITE" id="PS00080">
    <property type="entry name" value="MULTICOPPER_OXIDASE2"/>
    <property type="match status" value="1"/>
</dbReference>
<keyword evidence="13" id="KW-0946">Virion</keyword>
<dbReference type="InterPro" id="IPR008972">
    <property type="entry name" value="Cupredoxin"/>
</dbReference>
<dbReference type="PANTHER" id="PTHR48267">
    <property type="entry name" value="CUPREDOXIN SUPERFAMILY PROTEIN"/>
    <property type="match status" value="1"/>
</dbReference>
<comment type="similarity">
    <text evidence="1">Belongs to the multicopper oxidase family.</text>
</comment>
<feature type="domain" description="Plastocyanin-like" evidence="11">
    <location>
        <begin position="416"/>
        <end position="522"/>
    </location>
</feature>
<dbReference type="InterPro" id="IPR019546">
    <property type="entry name" value="TAT_signal_bac_arc"/>
</dbReference>
<keyword evidence="14" id="KW-1185">Reference proteome</keyword>
<dbReference type="InterPro" id="IPR001117">
    <property type="entry name" value="Cu-oxidase_2nd"/>
</dbReference>
<proteinExistence type="inferred from homology"/>